<comment type="caution">
    <text evidence="1">The sequence shown here is derived from an EMBL/GenBank/DDBJ whole genome shotgun (WGS) entry which is preliminary data.</text>
</comment>
<dbReference type="Proteomes" id="UP000630353">
    <property type="component" value="Unassembled WGS sequence"/>
</dbReference>
<dbReference type="InterPro" id="IPR009922">
    <property type="entry name" value="DUF1457"/>
</dbReference>
<evidence type="ECO:0000313" key="1">
    <source>
        <dbReference type="EMBL" id="GHD54600.1"/>
    </source>
</evidence>
<reference evidence="1" key="2">
    <citation type="submission" date="2020-09" db="EMBL/GenBank/DDBJ databases">
        <authorList>
            <person name="Sun Q."/>
            <person name="Kim S."/>
        </authorList>
    </citation>
    <scope>NUCLEOTIDE SEQUENCE</scope>
    <source>
        <strain evidence="1">KCTC 42651</strain>
    </source>
</reference>
<accession>A0A918XTV0</accession>
<name>A0A918XTV0_9PROT</name>
<evidence type="ECO:0000313" key="2">
    <source>
        <dbReference type="Proteomes" id="UP000630353"/>
    </source>
</evidence>
<dbReference type="EMBL" id="BMZS01000007">
    <property type="protein sequence ID" value="GHD54600.1"/>
    <property type="molecule type" value="Genomic_DNA"/>
</dbReference>
<reference evidence="1" key="1">
    <citation type="journal article" date="2014" name="Int. J. Syst. Evol. Microbiol.">
        <title>Complete genome sequence of Corynebacterium casei LMG S-19264T (=DSM 44701T), isolated from a smear-ripened cheese.</title>
        <authorList>
            <consortium name="US DOE Joint Genome Institute (JGI-PGF)"/>
            <person name="Walter F."/>
            <person name="Albersmeier A."/>
            <person name="Kalinowski J."/>
            <person name="Ruckert C."/>
        </authorList>
    </citation>
    <scope>NUCLEOTIDE SEQUENCE</scope>
    <source>
        <strain evidence="1">KCTC 42651</strain>
    </source>
</reference>
<dbReference type="RefSeq" id="WP_189991437.1">
    <property type="nucleotide sequence ID" value="NZ_BMZS01000007.1"/>
</dbReference>
<keyword evidence="2" id="KW-1185">Reference proteome</keyword>
<protein>
    <recommendedName>
        <fullName evidence="3">PAS domain-containing protein</fullName>
    </recommendedName>
</protein>
<dbReference type="AlphaFoldDB" id="A0A918XTV0"/>
<organism evidence="1 2">
    <name type="scientific">Thalassobaculum fulvum</name>
    <dbReference type="NCBI Taxonomy" id="1633335"/>
    <lineage>
        <taxon>Bacteria</taxon>
        <taxon>Pseudomonadati</taxon>
        <taxon>Pseudomonadota</taxon>
        <taxon>Alphaproteobacteria</taxon>
        <taxon>Rhodospirillales</taxon>
        <taxon>Thalassobaculaceae</taxon>
        <taxon>Thalassobaculum</taxon>
    </lineage>
</organism>
<gene>
    <name evidence="1" type="ORF">GCM10017083_32310</name>
</gene>
<evidence type="ECO:0008006" key="3">
    <source>
        <dbReference type="Google" id="ProtNLM"/>
    </source>
</evidence>
<sequence>MLNRGPNTDRRLRADQVVVQAVSLPVTAAEALTSAICRSGLEHWRHLRGDRAMPNRNAVDPSAMRPLLPYTFLLDALERGTDFRYRLVGTDIVAHTPRDNTGRRLSEIADQGTQQQLTALYASVVAGRTPRFQRIAYRTRMGLRSWYETVVCPLGDPSGAGDVAMLIGWAEHFHQPVAETGSA</sequence>
<dbReference type="Pfam" id="PF07310">
    <property type="entry name" value="PAS_5"/>
    <property type="match status" value="1"/>
</dbReference>
<proteinExistence type="predicted"/>